<dbReference type="InterPro" id="IPR008920">
    <property type="entry name" value="TF_FadR/GntR_C"/>
</dbReference>
<dbReference type="InterPro" id="IPR036390">
    <property type="entry name" value="WH_DNA-bd_sf"/>
</dbReference>
<evidence type="ECO:0000256" key="2">
    <source>
        <dbReference type="ARBA" id="ARBA00023125"/>
    </source>
</evidence>
<dbReference type="GO" id="GO:0003700">
    <property type="term" value="F:DNA-binding transcription factor activity"/>
    <property type="evidence" value="ECO:0007669"/>
    <property type="project" value="InterPro"/>
</dbReference>
<sequence>MPFKPNPMSLDPVSRPKVSDQVYAALHAQIVDLSLPPGTRMSELDVARAVGVSRQPVRDAFYRLAQQGFVDIQPQRATSVSPISVERVMQARFVRTAVEVETIKAASRKVTEADLQRLRETLEQQVAAVNNDEKSRFHALDDGFHQEICMISGHSYAWQIISENKAHLDRARLLSLSFNLEQTLEEHLRIMTALEESNPEECEKRMRRHLSRLVEEIGRIQQENPSYFSV</sequence>
<dbReference type="Proteomes" id="UP000199382">
    <property type="component" value="Unassembled WGS sequence"/>
</dbReference>
<name>A0A1G8VGL4_9RHOB</name>
<dbReference type="InterPro" id="IPR036388">
    <property type="entry name" value="WH-like_DNA-bd_sf"/>
</dbReference>
<dbReference type="GO" id="GO:0003677">
    <property type="term" value="F:DNA binding"/>
    <property type="evidence" value="ECO:0007669"/>
    <property type="project" value="UniProtKB-KW"/>
</dbReference>
<gene>
    <name evidence="6" type="ORF">SAMN04488026_102145</name>
</gene>
<evidence type="ECO:0000259" key="5">
    <source>
        <dbReference type="PROSITE" id="PS50949"/>
    </source>
</evidence>
<evidence type="ECO:0000256" key="4">
    <source>
        <dbReference type="SAM" id="Coils"/>
    </source>
</evidence>
<keyword evidence="7" id="KW-1185">Reference proteome</keyword>
<dbReference type="SUPFAM" id="SSF46785">
    <property type="entry name" value="Winged helix' DNA-binding domain"/>
    <property type="match status" value="1"/>
</dbReference>
<dbReference type="SUPFAM" id="SSF48008">
    <property type="entry name" value="GntR ligand-binding domain-like"/>
    <property type="match status" value="1"/>
</dbReference>
<reference evidence="6 7" key="1">
    <citation type="submission" date="2016-10" db="EMBL/GenBank/DDBJ databases">
        <authorList>
            <person name="de Groot N.N."/>
        </authorList>
    </citation>
    <scope>NUCLEOTIDE SEQUENCE [LARGE SCALE GENOMIC DNA]</scope>
    <source>
        <strain evidence="6 7">DSM 25294</strain>
    </source>
</reference>
<evidence type="ECO:0000313" key="7">
    <source>
        <dbReference type="Proteomes" id="UP000199382"/>
    </source>
</evidence>
<dbReference type="SMART" id="SM00345">
    <property type="entry name" value="HTH_GNTR"/>
    <property type="match status" value="1"/>
</dbReference>
<keyword evidence="3" id="KW-0804">Transcription</keyword>
<dbReference type="Gene3D" id="1.20.120.530">
    <property type="entry name" value="GntR ligand-binding domain-like"/>
    <property type="match status" value="1"/>
</dbReference>
<dbReference type="PANTHER" id="PTHR43537">
    <property type="entry name" value="TRANSCRIPTIONAL REGULATOR, GNTR FAMILY"/>
    <property type="match status" value="1"/>
</dbReference>
<dbReference type="PROSITE" id="PS50949">
    <property type="entry name" value="HTH_GNTR"/>
    <property type="match status" value="1"/>
</dbReference>
<evidence type="ECO:0000256" key="3">
    <source>
        <dbReference type="ARBA" id="ARBA00023163"/>
    </source>
</evidence>
<dbReference type="InterPro" id="IPR000524">
    <property type="entry name" value="Tscrpt_reg_HTH_GntR"/>
</dbReference>
<dbReference type="SMART" id="SM00895">
    <property type="entry name" value="FCD"/>
    <property type="match status" value="1"/>
</dbReference>
<dbReference type="Pfam" id="PF07729">
    <property type="entry name" value="FCD"/>
    <property type="match status" value="1"/>
</dbReference>
<evidence type="ECO:0000313" key="6">
    <source>
        <dbReference type="EMBL" id="SDJ65256.1"/>
    </source>
</evidence>
<feature type="domain" description="HTH gntR-type" evidence="5">
    <location>
        <begin position="16"/>
        <end position="83"/>
    </location>
</feature>
<evidence type="ECO:0000256" key="1">
    <source>
        <dbReference type="ARBA" id="ARBA00023015"/>
    </source>
</evidence>
<dbReference type="Gene3D" id="1.10.10.10">
    <property type="entry name" value="Winged helix-like DNA-binding domain superfamily/Winged helix DNA-binding domain"/>
    <property type="match status" value="1"/>
</dbReference>
<organism evidence="6 7">
    <name type="scientific">Aliiruegeria lutimaris</name>
    <dbReference type="NCBI Taxonomy" id="571298"/>
    <lineage>
        <taxon>Bacteria</taxon>
        <taxon>Pseudomonadati</taxon>
        <taxon>Pseudomonadota</taxon>
        <taxon>Alphaproteobacteria</taxon>
        <taxon>Rhodobacterales</taxon>
        <taxon>Roseobacteraceae</taxon>
        <taxon>Aliiruegeria</taxon>
    </lineage>
</organism>
<dbReference type="STRING" id="571298.SAMN04488026_102145"/>
<keyword evidence="1" id="KW-0805">Transcription regulation</keyword>
<dbReference type="InterPro" id="IPR011711">
    <property type="entry name" value="GntR_C"/>
</dbReference>
<accession>A0A1G8VGL4</accession>
<dbReference type="OrthoDB" id="9788098at2"/>
<dbReference type="Pfam" id="PF00392">
    <property type="entry name" value="GntR"/>
    <property type="match status" value="1"/>
</dbReference>
<keyword evidence="4" id="KW-0175">Coiled coil</keyword>
<dbReference type="AlphaFoldDB" id="A0A1G8VGL4"/>
<proteinExistence type="predicted"/>
<dbReference type="EMBL" id="FNEK01000021">
    <property type="protein sequence ID" value="SDJ65256.1"/>
    <property type="molecule type" value="Genomic_DNA"/>
</dbReference>
<keyword evidence="2" id="KW-0238">DNA-binding</keyword>
<feature type="coiled-coil region" evidence="4">
    <location>
        <begin position="108"/>
        <end position="135"/>
    </location>
</feature>
<protein>
    <submittedName>
        <fullName evidence="6">Transcriptional regulator, GntR family</fullName>
    </submittedName>
</protein>
<dbReference type="PANTHER" id="PTHR43537:SF6">
    <property type="entry name" value="HTH-TYPE TRANSCRIPTIONAL REPRESSOR RSPR"/>
    <property type="match status" value="1"/>
</dbReference>